<dbReference type="OrthoDB" id="5369447at2759"/>
<dbReference type="EMBL" id="ML977501">
    <property type="protein sequence ID" value="KAF2132056.1"/>
    <property type="molecule type" value="Genomic_DNA"/>
</dbReference>
<dbReference type="PANTHER" id="PTHR24198">
    <property type="entry name" value="ANKYRIN REPEAT AND PROTEIN KINASE DOMAIN-CONTAINING PROTEIN"/>
    <property type="match status" value="1"/>
</dbReference>
<evidence type="ECO:0000256" key="3">
    <source>
        <dbReference type="PROSITE-ProRule" id="PRU00023"/>
    </source>
</evidence>
<evidence type="ECO:0000256" key="1">
    <source>
        <dbReference type="ARBA" id="ARBA00022737"/>
    </source>
</evidence>
<name>A0A6A6AKH0_9PLEO</name>
<reference evidence="4" key="1">
    <citation type="journal article" date="2020" name="Stud. Mycol.">
        <title>101 Dothideomycetes genomes: a test case for predicting lifestyles and emergence of pathogens.</title>
        <authorList>
            <person name="Haridas S."/>
            <person name="Albert R."/>
            <person name="Binder M."/>
            <person name="Bloem J."/>
            <person name="Labutti K."/>
            <person name="Salamov A."/>
            <person name="Andreopoulos B."/>
            <person name="Baker S."/>
            <person name="Barry K."/>
            <person name="Bills G."/>
            <person name="Bluhm B."/>
            <person name="Cannon C."/>
            <person name="Castanera R."/>
            <person name="Culley D."/>
            <person name="Daum C."/>
            <person name="Ezra D."/>
            <person name="Gonzalez J."/>
            <person name="Henrissat B."/>
            <person name="Kuo A."/>
            <person name="Liang C."/>
            <person name="Lipzen A."/>
            <person name="Lutzoni F."/>
            <person name="Magnuson J."/>
            <person name="Mondo S."/>
            <person name="Nolan M."/>
            <person name="Ohm R."/>
            <person name="Pangilinan J."/>
            <person name="Park H.-J."/>
            <person name="Ramirez L."/>
            <person name="Alfaro M."/>
            <person name="Sun H."/>
            <person name="Tritt A."/>
            <person name="Yoshinaga Y."/>
            <person name="Zwiers L.-H."/>
            <person name="Turgeon B."/>
            <person name="Goodwin S."/>
            <person name="Spatafora J."/>
            <person name="Crous P."/>
            <person name="Grigoriev I."/>
        </authorList>
    </citation>
    <scope>NUCLEOTIDE SEQUENCE</scope>
    <source>
        <strain evidence="4">CBS 119687</strain>
    </source>
</reference>
<dbReference type="Proteomes" id="UP000799771">
    <property type="component" value="Unassembled WGS sequence"/>
</dbReference>
<dbReference type="Gene3D" id="1.25.40.20">
    <property type="entry name" value="Ankyrin repeat-containing domain"/>
    <property type="match status" value="2"/>
</dbReference>
<dbReference type="InterPro" id="IPR002110">
    <property type="entry name" value="Ankyrin_rpt"/>
</dbReference>
<dbReference type="PROSITE" id="PS50088">
    <property type="entry name" value="ANK_REPEAT"/>
    <property type="match status" value="1"/>
</dbReference>
<evidence type="ECO:0000256" key="2">
    <source>
        <dbReference type="ARBA" id="ARBA00023043"/>
    </source>
</evidence>
<gene>
    <name evidence="4" type="ORF">P153DRAFT_183644</name>
</gene>
<dbReference type="GeneID" id="54402819"/>
<protein>
    <submittedName>
        <fullName evidence="4">Ankyrin</fullName>
    </submittedName>
</protein>
<dbReference type="SUPFAM" id="SSF48403">
    <property type="entry name" value="Ankyrin repeat"/>
    <property type="match status" value="1"/>
</dbReference>
<dbReference type="PROSITE" id="PS50297">
    <property type="entry name" value="ANK_REP_REGION"/>
    <property type="match status" value="1"/>
</dbReference>
<dbReference type="InterPro" id="IPR036770">
    <property type="entry name" value="Ankyrin_rpt-contain_sf"/>
</dbReference>
<organism evidence="4 5">
    <name type="scientific">Dothidotthia symphoricarpi CBS 119687</name>
    <dbReference type="NCBI Taxonomy" id="1392245"/>
    <lineage>
        <taxon>Eukaryota</taxon>
        <taxon>Fungi</taxon>
        <taxon>Dikarya</taxon>
        <taxon>Ascomycota</taxon>
        <taxon>Pezizomycotina</taxon>
        <taxon>Dothideomycetes</taxon>
        <taxon>Pleosporomycetidae</taxon>
        <taxon>Pleosporales</taxon>
        <taxon>Dothidotthiaceae</taxon>
        <taxon>Dothidotthia</taxon>
    </lineage>
</organism>
<sequence length="319" mass="35150">MAEVNPADLRDLPSRYQSSRGLNDVLIGEDTALPLINTSSTGDITTLRGMLEQSPEIALESPHRIYHEYRPAKDKNDVRGVLAMKRSNLHQAILRAAENGYATAVSILLDFASRNGVRLSSVIDRVTIKRTIETGHAAVFEVLAMADPTVATHNDFQGRLPLDLAIASHEIEVARVILQHGGGREFAKPLHGSTYPNSRLCKATRSTEKTMTELLIQHGYAVRGSGALQMAADRGALDTIRLLVEEHGADVNERLPAETLPRVDNALFASWTPMHFAARWGKEEAMKLLESYGAKTDVLDVNGKTPSRLLEERKERSKT</sequence>
<dbReference type="RefSeq" id="XP_033526443.1">
    <property type="nucleotide sequence ID" value="XM_033662387.1"/>
</dbReference>
<dbReference type="PANTHER" id="PTHR24198:SF165">
    <property type="entry name" value="ANKYRIN REPEAT-CONTAINING PROTEIN-RELATED"/>
    <property type="match status" value="1"/>
</dbReference>
<feature type="repeat" description="ANK" evidence="3">
    <location>
        <begin position="269"/>
        <end position="301"/>
    </location>
</feature>
<dbReference type="Pfam" id="PF13637">
    <property type="entry name" value="Ank_4"/>
    <property type="match status" value="1"/>
</dbReference>
<evidence type="ECO:0000313" key="4">
    <source>
        <dbReference type="EMBL" id="KAF2132056.1"/>
    </source>
</evidence>
<proteinExistence type="predicted"/>
<evidence type="ECO:0000313" key="5">
    <source>
        <dbReference type="Proteomes" id="UP000799771"/>
    </source>
</evidence>
<accession>A0A6A6AKH0</accession>
<keyword evidence="1" id="KW-0677">Repeat</keyword>
<dbReference type="AlphaFoldDB" id="A0A6A6AKH0"/>
<dbReference type="SMART" id="SM00248">
    <property type="entry name" value="ANK"/>
    <property type="match status" value="3"/>
</dbReference>
<keyword evidence="2 3" id="KW-0040">ANK repeat</keyword>
<keyword evidence="5" id="KW-1185">Reference proteome</keyword>